<proteinExistence type="predicted"/>
<dbReference type="Pfam" id="PF00903">
    <property type="entry name" value="Glyoxalase"/>
    <property type="match status" value="1"/>
</dbReference>
<dbReference type="Gene3D" id="3.10.180.10">
    <property type="entry name" value="2,3-Dihydroxybiphenyl 1,2-Dioxygenase, domain 1"/>
    <property type="match status" value="1"/>
</dbReference>
<dbReference type="RefSeq" id="WP_105716766.1">
    <property type="nucleotide sequence ID" value="NZ_PVBQ01000006.1"/>
</dbReference>
<accession>A0A2S9J467</accession>
<dbReference type="AlphaFoldDB" id="A0A2S9J467"/>
<dbReference type="SUPFAM" id="SSF54593">
    <property type="entry name" value="Glyoxalase/Bleomycin resistance protein/Dihydroxybiphenyl dioxygenase"/>
    <property type="match status" value="1"/>
</dbReference>
<evidence type="ECO:0000313" key="2">
    <source>
        <dbReference type="EMBL" id="PRD47544.1"/>
    </source>
</evidence>
<keyword evidence="3" id="KW-1185">Reference proteome</keyword>
<dbReference type="InterPro" id="IPR037523">
    <property type="entry name" value="VOC_core"/>
</dbReference>
<dbReference type="EMBL" id="PVBQ01000006">
    <property type="protein sequence ID" value="PRD47544.1"/>
    <property type="molecule type" value="Genomic_DNA"/>
</dbReference>
<dbReference type="PANTHER" id="PTHR36503:SF2">
    <property type="entry name" value="BLR2408 PROTEIN"/>
    <property type="match status" value="1"/>
</dbReference>
<evidence type="ECO:0000259" key="1">
    <source>
        <dbReference type="PROSITE" id="PS51819"/>
    </source>
</evidence>
<dbReference type="PROSITE" id="PS51819">
    <property type="entry name" value="VOC"/>
    <property type="match status" value="1"/>
</dbReference>
<comment type="caution">
    <text evidence="2">The sequence shown here is derived from an EMBL/GenBank/DDBJ whole genome shotgun (WGS) entry which is preliminary data.</text>
</comment>
<name>A0A2S9J467_9SPHI</name>
<dbReference type="InterPro" id="IPR004360">
    <property type="entry name" value="Glyas_Fos-R_dOase_dom"/>
</dbReference>
<protein>
    <recommendedName>
        <fullName evidence="1">VOC domain-containing protein</fullName>
    </recommendedName>
</protein>
<dbReference type="InterPro" id="IPR029068">
    <property type="entry name" value="Glyas_Bleomycin-R_OHBP_Dase"/>
</dbReference>
<organism evidence="2 3">
    <name type="scientific">Sphingobacterium haloxyli</name>
    <dbReference type="NCBI Taxonomy" id="2100533"/>
    <lineage>
        <taxon>Bacteria</taxon>
        <taxon>Pseudomonadati</taxon>
        <taxon>Bacteroidota</taxon>
        <taxon>Sphingobacteriia</taxon>
        <taxon>Sphingobacteriales</taxon>
        <taxon>Sphingobacteriaceae</taxon>
        <taxon>Sphingobacterium</taxon>
    </lineage>
</organism>
<reference evidence="2 3" key="1">
    <citation type="submission" date="2018-02" db="EMBL/GenBank/DDBJ databases">
        <title>The draft genome of Sphingobacterium sp. 5JN-11.</title>
        <authorList>
            <person name="Liu L."/>
            <person name="Li L."/>
            <person name="Liang L."/>
            <person name="Zhang X."/>
            <person name="Wang T."/>
        </authorList>
    </citation>
    <scope>NUCLEOTIDE SEQUENCE [LARGE SCALE GENOMIC DNA]</scope>
    <source>
        <strain evidence="2 3">5JN-11</strain>
    </source>
</reference>
<gene>
    <name evidence="2" type="ORF">C5745_09500</name>
</gene>
<sequence length="135" mass="15611">MAPRPSKIWADYPVKDINRSKEFYRALGFTVRQLTHDGDDFISLSIGDNGFVLNLFSTERFERGVRTKALDTWGTNEVNFSISADTKDEVLAWEQALLDIDADIISPPEEMKEGWWVMRFADPDGHRWVILNMEK</sequence>
<feature type="domain" description="VOC" evidence="1">
    <location>
        <begin position="6"/>
        <end position="133"/>
    </location>
</feature>
<dbReference type="OrthoDB" id="669651at2"/>
<evidence type="ECO:0000313" key="3">
    <source>
        <dbReference type="Proteomes" id="UP000239711"/>
    </source>
</evidence>
<dbReference type="Proteomes" id="UP000239711">
    <property type="component" value="Unassembled WGS sequence"/>
</dbReference>
<dbReference type="PANTHER" id="PTHR36503">
    <property type="entry name" value="BLR2520 PROTEIN"/>
    <property type="match status" value="1"/>
</dbReference>